<dbReference type="SMART" id="SM00382">
    <property type="entry name" value="AAA"/>
    <property type="match status" value="1"/>
</dbReference>
<evidence type="ECO:0000313" key="5">
    <source>
        <dbReference type="EMBL" id="MFC5287137.1"/>
    </source>
</evidence>
<name>A0ABW0EJQ8_9PSEU</name>
<sequence>MITVENATKTFWTDSGQVVAIDDVSIDLAPGAITSIVGPSGSGKSTLARLVSLQERPDSGVVRVEGYNTASLDQRRLRAARRRIGVVGHEELLPQRTAAGNIAMPLEQAGIDGPQRRERVGKLLDLIGLTARGNALPADLTAGQRARVQIARALVGDPGLLLADDPTHGLDGDGAAGVLAVLDRARGELGSTVLVTTSDSTVARRIADDVALLVDGRVADSGSVLSLIQDPTSLVADALLPAIDTPDSLRARHDRIAEVVLIGFSAVGALLPEASGRFGTDVSVIGGGLTRVGETPVARFLLGVSGPQAESTLSWIRERGGVVKRPVRGPEGIAA</sequence>
<evidence type="ECO:0000256" key="3">
    <source>
        <dbReference type="ARBA" id="ARBA00022970"/>
    </source>
</evidence>
<dbReference type="PANTHER" id="PTHR24220:SF685">
    <property type="entry name" value="ABC TRANSPORTER RELATED"/>
    <property type="match status" value="1"/>
</dbReference>
<evidence type="ECO:0000256" key="2">
    <source>
        <dbReference type="ARBA" id="ARBA00022840"/>
    </source>
</evidence>
<keyword evidence="3" id="KW-0813">Transport</keyword>
<dbReference type="InterPro" id="IPR003439">
    <property type="entry name" value="ABC_transporter-like_ATP-bd"/>
</dbReference>
<keyword evidence="3" id="KW-0029">Amino-acid transport</keyword>
<dbReference type="InterPro" id="IPR003593">
    <property type="entry name" value="AAA+_ATPase"/>
</dbReference>
<dbReference type="Pfam" id="PF00005">
    <property type="entry name" value="ABC_tran"/>
    <property type="match status" value="1"/>
</dbReference>
<evidence type="ECO:0000256" key="1">
    <source>
        <dbReference type="ARBA" id="ARBA00022741"/>
    </source>
</evidence>
<dbReference type="PROSITE" id="PS50893">
    <property type="entry name" value="ABC_TRANSPORTER_2"/>
    <property type="match status" value="1"/>
</dbReference>
<proteinExistence type="predicted"/>
<dbReference type="GO" id="GO:0005524">
    <property type="term" value="F:ATP binding"/>
    <property type="evidence" value="ECO:0007669"/>
    <property type="project" value="UniProtKB-KW"/>
</dbReference>
<dbReference type="SUPFAM" id="SSF52540">
    <property type="entry name" value="P-loop containing nucleoside triphosphate hydrolases"/>
    <property type="match status" value="1"/>
</dbReference>
<dbReference type="SUPFAM" id="SSF55021">
    <property type="entry name" value="ACT-like"/>
    <property type="match status" value="1"/>
</dbReference>
<dbReference type="InterPro" id="IPR045865">
    <property type="entry name" value="ACT-like_dom_sf"/>
</dbReference>
<dbReference type="SMART" id="SM00930">
    <property type="entry name" value="NIL"/>
    <property type="match status" value="1"/>
</dbReference>
<comment type="caution">
    <text evidence="5">The sequence shown here is derived from an EMBL/GenBank/DDBJ whole genome shotgun (WGS) entry which is preliminary data.</text>
</comment>
<dbReference type="InterPro" id="IPR015854">
    <property type="entry name" value="ABC_transpr_LolD-like"/>
</dbReference>
<reference evidence="6" key="1">
    <citation type="journal article" date="2019" name="Int. J. Syst. Evol. Microbiol.">
        <title>The Global Catalogue of Microorganisms (GCM) 10K type strain sequencing project: providing services to taxonomists for standard genome sequencing and annotation.</title>
        <authorList>
            <consortium name="The Broad Institute Genomics Platform"/>
            <consortium name="The Broad Institute Genome Sequencing Center for Infectious Disease"/>
            <person name="Wu L."/>
            <person name="Ma J."/>
        </authorList>
    </citation>
    <scope>NUCLEOTIDE SEQUENCE [LARGE SCALE GENOMIC DNA]</scope>
    <source>
        <strain evidence="6">CCUG 59778</strain>
    </source>
</reference>
<dbReference type="Proteomes" id="UP001596157">
    <property type="component" value="Unassembled WGS sequence"/>
</dbReference>
<organism evidence="5 6">
    <name type="scientific">Actinokineospora guangxiensis</name>
    <dbReference type="NCBI Taxonomy" id="1490288"/>
    <lineage>
        <taxon>Bacteria</taxon>
        <taxon>Bacillati</taxon>
        <taxon>Actinomycetota</taxon>
        <taxon>Actinomycetes</taxon>
        <taxon>Pseudonocardiales</taxon>
        <taxon>Pseudonocardiaceae</taxon>
        <taxon>Actinokineospora</taxon>
    </lineage>
</organism>
<dbReference type="EMBL" id="JBHSKF010000003">
    <property type="protein sequence ID" value="MFC5287137.1"/>
    <property type="molecule type" value="Genomic_DNA"/>
</dbReference>
<dbReference type="Pfam" id="PF09383">
    <property type="entry name" value="NIL"/>
    <property type="match status" value="1"/>
</dbReference>
<keyword evidence="1" id="KW-0547">Nucleotide-binding</keyword>
<keyword evidence="2 5" id="KW-0067">ATP-binding</keyword>
<accession>A0ABW0EJQ8</accession>
<gene>
    <name evidence="5" type="ORF">ACFPM7_08755</name>
</gene>
<dbReference type="RefSeq" id="WP_378245775.1">
    <property type="nucleotide sequence ID" value="NZ_JBHSKF010000003.1"/>
</dbReference>
<feature type="domain" description="ABC transporter" evidence="4">
    <location>
        <begin position="2"/>
        <end position="240"/>
    </location>
</feature>
<dbReference type="Gene3D" id="3.40.50.300">
    <property type="entry name" value="P-loop containing nucleotide triphosphate hydrolases"/>
    <property type="match status" value="1"/>
</dbReference>
<evidence type="ECO:0000313" key="6">
    <source>
        <dbReference type="Proteomes" id="UP001596157"/>
    </source>
</evidence>
<keyword evidence="6" id="KW-1185">Reference proteome</keyword>
<dbReference type="InterPro" id="IPR018449">
    <property type="entry name" value="NIL_domain"/>
</dbReference>
<dbReference type="PANTHER" id="PTHR24220">
    <property type="entry name" value="IMPORT ATP-BINDING PROTEIN"/>
    <property type="match status" value="1"/>
</dbReference>
<protein>
    <submittedName>
        <fullName evidence="5">Methionine ABC transporter ATP-binding protein</fullName>
    </submittedName>
</protein>
<evidence type="ECO:0000259" key="4">
    <source>
        <dbReference type="PROSITE" id="PS50893"/>
    </source>
</evidence>
<dbReference type="InterPro" id="IPR027417">
    <property type="entry name" value="P-loop_NTPase"/>
</dbReference>